<evidence type="ECO:0000313" key="7">
    <source>
        <dbReference type="EMBL" id="MFC4133144.1"/>
    </source>
</evidence>
<dbReference type="InterPro" id="IPR020846">
    <property type="entry name" value="MFS_dom"/>
</dbReference>
<dbReference type="InterPro" id="IPR036259">
    <property type="entry name" value="MFS_trans_sf"/>
</dbReference>
<dbReference type="PANTHER" id="PTHR23514:SF13">
    <property type="entry name" value="INNER MEMBRANE PROTEIN YBJJ"/>
    <property type="match status" value="1"/>
</dbReference>
<dbReference type="PANTHER" id="PTHR23514">
    <property type="entry name" value="BYPASS OF STOP CODON PROTEIN 6"/>
    <property type="match status" value="1"/>
</dbReference>
<evidence type="ECO:0000256" key="5">
    <source>
        <dbReference type="SAM" id="Phobius"/>
    </source>
</evidence>
<name>A0ABV8LRI8_9ACTN</name>
<sequence length="402" mass="40245">MSPRWSVATIFAVHGSISGSLAARMPWIADHVGLAGGGVGKLGYALVMPSVGAILTMPFAGRVVHRLGGRRATLLLLTGWALALTLISFMPTLPTLAVAMFLAGAFAGTADMAMNAEGIAVERQLGRSIMSSLHGGWSIGGFLAGGVGWLLAHNDVSGRANFIGATLVAIVVAVWACSYLPSQTPVEDEEEDDGAPRFALPKGPILIIGLVGFAAIFAEAASADWSAVYLVNRLGAGDATGAVAYACFAGAMTLGRLTGDAVVRRWGPVPTVRVAGVLGVLGGVLIVIAGVAGDSLGAKIAAIGGFALVGIGIAVVVPLAFAAAGHSAESTATRAHAIAGVATVSYGAGLAAPGIVGGIANLTSLTVSFAVVTVLILVMTLAAPALRSADIVHSREPESVTA</sequence>
<dbReference type="Pfam" id="PF07690">
    <property type="entry name" value="MFS_1"/>
    <property type="match status" value="1"/>
</dbReference>
<reference evidence="8" key="1">
    <citation type="journal article" date="2019" name="Int. J. Syst. Evol. Microbiol.">
        <title>The Global Catalogue of Microorganisms (GCM) 10K type strain sequencing project: providing services to taxonomists for standard genome sequencing and annotation.</title>
        <authorList>
            <consortium name="The Broad Institute Genomics Platform"/>
            <consortium name="The Broad Institute Genome Sequencing Center for Infectious Disease"/>
            <person name="Wu L."/>
            <person name="Ma J."/>
        </authorList>
    </citation>
    <scope>NUCLEOTIDE SEQUENCE [LARGE SCALE GENOMIC DNA]</scope>
    <source>
        <strain evidence="8">CGMCC 4.7289</strain>
    </source>
</reference>
<evidence type="ECO:0000256" key="3">
    <source>
        <dbReference type="ARBA" id="ARBA00022989"/>
    </source>
</evidence>
<feature type="transmembrane region" description="Helical" evidence="5">
    <location>
        <begin position="203"/>
        <end position="222"/>
    </location>
</feature>
<evidence type="ECO:0000259" key="6">
    <source>
        <dbReference type="PROSITE" id="PS50850"/>
    </source>
</evidence>
<feature type="domain" description="Major facilitator superfamily (MFS) profile" evidence="6">
    <location>
        <begin position="1"/>
        <end position="387"/>
    </location>
</feature>
<keyword evidence="2 5" id="KW-0812">Transmembrane</keyword>
<accession>A0ABV8LRI8</accession>
<feature type="transmembrane region" description="Helical" evidence="5">
    <location>
        <begin position="158"/>
        <end position="182"/>
    </location>
</feature>
<dbReference type="Gene3D" id="1.20.1250.20">
    <property type="entry name" value="MFS general substrate transporter like domains"/>
    <property type="match status" value="2"/>
</dbReference>
<evidence type="ECO:0000313" key="8">
    <source>
        <dbReference type="Proteomes" id="UP001595816"/>
    </source>
</evidence>
<dbReference type="RefSeq" id="WP_253761045.1">
    <property type="nucleotide sequence ID" value="NZ_JAMZDZ010000001.1"/>
</dbReference>
<protein>
    <submittedName>
        <fullName evidence="7">MFS transporter</fullName>
    </submittedName>
</protein>
<dbReference type="PROSITE" id="PS50850">
    <property type="entry name" value="MFS"/>
    <property type="match status" value="1"/>
</dbReference>
<comment type="caution">
    <text evidence="7">The sequence shown here is derived from an EMBL/GenBank/DDBJ whole genome shotgun (WGS) entry which is preliminary data.</text>
</comment>
<keyword evidence="3 5" id="KW-1133">Transmembrane helix</keyword>
<proteinExistence type="predicted"/>
<feature type="transmembrane region" description="Helical" evidence="5">
    <location>
        <begin position="242"/>
        <end position="259"/>
    </location>
</feature>
<feature type="transmembrane region" description="Helical" evidence="5">
    <location>
        <begin position="298"/>
        <end position="325"/>
    </location>
</feature>
<feature type="transmembrane region" description="Helical" evidence="5">
    <location>
        <begin position="42"/>
        <end position="60"/>
    </location>
</feature>
<keyword evidence="8" id="KW-1185">Reference proteome</keyword>
<dbReference type="InterPro" id="IPR051788">
    <property type="entry name" value="MFS_Transporter"/>
</dbReference>
<feature type="transmembrane region" description="Helical" evidence="5">
    <location>
        <begin position="72"/>
        <end position="90"/>
    </location>
</feature>
<feature type="transmembrane region" description="Helical" evidence="5">
    <location>
        <begin position="365"/>
        <end position="386"/>
    </location>
</feature>
<dbReference type="Proteomes" id="UP001595816">
    <property type="component" value="Unassembled WGS sequence"/>
</dbReference>
<organism evidence="7 8">
    <name type="scientific">Hamadaea flava</name>
    <dbReference type="NCBI Taxonomy" id="1742688"/>
    <lineage>
        <taxon>Bacteria</taxon>
        <taxon>Bacillati</taxon>
        <taxon>Actinomycetota</taxon>
        <taxon>Actinomycetes</taxon>
        <taxon>Micromonosporales</taxon>
        <taxon>Micromonosporaceae</taxon>
        <taxon>Hamadaea</taxon>
    </lineage>
</organism>
<feature type="transmembrane region" description="Helical" evidence="5">
    <location>
        <begin position="135"/>
        <end position="152"/>
    </location>
</feature>
<keyword evidence="4 5" id="KW-0472">Membrane</keyword>
<dbReference type="CDD" id="cd17393">
    <property type="entry name" value="MFS_MosC_like"/>
    <property type="match status" value="1"/>
</dbReference>
<comment type="subcellular location">
    <subcellularLocation>
        <location evidence="1">Cell membrane</location>
        <topology evidence="1">Multi-pass membrane protein</topology>
    </subcellularLocation>
</comment>
<evidence type="ECO:0000256" key="2">
    <source>
        <dbReference type="ARBA" id="ARBA00022692"/>
    </source>
</evidence>
<evidence type="ECO:0000256" key="1">
    <source>
        <dbReference type="ARBA" id="ARBA00004651"/>
    </source>
</evidence>
<dbReference type="SUPFAM" id="SSF103473">
    <property type="entry name" value="MFS general substrate transporter"/>
    <property type="match status" value="1"/>
</dbReference>
<evidence type="ECO:0000256" key="4">
    <source>
        <dbReference type="ARBA" id="ARBA00023136"/>
    </source>
</evidence>
<dbReference type="EMBL" id="JBHSAY010000010">
    <property type="protein sequence ID" value="MFC4133144.1"/>
    <property type="molecule type" value="Genomic_DNA"/>
</dbReference>
<feature type="transmembrane region" description="Helical" evidence="5">
    <location>
        <begin position="337"/>
        <end position="359"/>
    </location>
</feature>
<gene>
    <name evidence="7" type="ORF">ACFOZ4_21245</name>
</gene>
<feature type="transmembrane region" description="Helical" evidence="5">
    <location>
        <begin position="271"/>
        <end position="292"/>
    </location>
</feature>
<dbReference type="InterPro" id="IPR011701">
    <property type="entry name" value="MFS"/>
</dbReference>